<dbReference type="Pfam" id="PF08706">
    <property type="entry name" value="D5_N"/>
    <property type="match status" value="1"/>
</dbReference>
<accession>A0ABT8M179</accession>
<sequence>MIESGSLEEINPDDYKKDLPTPSARHPCRICGRPANYRTTFDPETMQAEWLCPDCYNSATQESGNGQTSAAPGFESITFVPHGEDTEEERSPDPAWSYYTDDEINQMGTVKVSEALTHLERRYDIRPPKNYDQMQEEDLKEWIREIAASDKLHRAVLQEQGQQIQKRYKNEYTIPTRDGFKLNYITIADHIKEIYDIVTFKDDIRVYEDGIFTSNRNVIEEEIKRIARVVEYEGNISTAIREVTHYLITDYKDYPFNQYPDAIPVMNGVVQIDYAARTYTLLPHSPKYRFTYKLPVTFDPEASGSAIYEVFKSWIVPEGETNPGDYEPKIELLYQVMAQALLQAQNKVTYKKAYLLKGQADSGKTTYAIELLNAFFGEEFISRISLHAMATNRFALAQFEGALLNVYDDLKSVKLSNLETFKTTTGGTKIWVERKGKEGYNIPVYATQVYTCNKPPAIPDQEKDDEAFFSRWEYVIFPNQFPRDPSFIGKVLTEENLSGLLNDVIKRMIVIRAGSNQLLSTSTGIQIQDLWLFESDPIYKFVQSNMVRDMDERYRKEDLYNAYVRWCSDNGKVAARDTKFAESLYKFGFEVIL</sequence>
<reference evidence="5" key="1">
    <citation type="submission" date="2019-05" db="EMBL/GenBank/DDBJ databases">
        <title>Isolation and characterization of methanogens from the cold seep sediment at Four-Way Closure Ridge.</title>
        <authorList>
            <person name="You Y.-T."/>
            <person name="Chen S.-C."/>
            <person name="Zhang W.-L."/>
            <person name="Lai M.-C."/>
        </authorList>
    </citation>
    <scope>NUCLEOTIDE SEQUENCE</scope>
    <source>
        <strain evidence="5">FWC-SCC3</strain>
    </source>
</reference>
<evidence type="ECO:0000256" key="2">
    <source>
        <dbReference type="ARBA" id="ARBA00022840"/>
    </source>
</evidence>
<dbReference type="InterPro" id="IPR045455">
    <property type="entry name" value="NrS-1_pol-like_helicase"/>
</dbReference>
<gene>
    <name evidence="5" type="ORF">FGW20_06995</name>
</gene>
<evidence type="ECO:0000313" key="5">
    <source>
        <dbReference type="EMBL" id="MDN7012790.1"/>
    </source>
</evidence>
<protein>
    <recommendedName>
        <fullName evidence="4">SF3 helicase domain-containing protein</fullName>
    </recommendedName>
</protein>
<organism evidence="5 6">
    <name type="scientific">Methanoculleus methanifontis</name>
    <dbReference type="NCBI Taxonomy" id="2584086"/>
    <lineage>
        <taxon>Archaea</taxon>
        <taxon>Methanobacteriati</taxon>
        <taxon>Methanobacteriota</taxon>
        <taxon>Stenosarchaea group</taxon>
        <taxon>Methanomicrobia</taxon>
        <taxon>Methanomicrobiales</taxon>
        <taxon>Methanomicrobiaceae</taxon>
        <taxon>Methanoculleus</taxon>
    </lineage>
</organism>
<dbReference type="SMART" id="SM00885">
    <property type="entry name" value="D5_N"/>
    <property type="match status" value="1"/>
</dbReference>
<keyword evidence="2" id="KW-0067">ATP-binding</keyword>
<name>A0ABT8M179_9EURY</name>
<dbReference type="InterPro" id="IPR014818">
    <property type="entry name" value="Phage/plasmid_primase_P4_C"/>
</dbReference>
<feature type="domain" description="SF3 helicase" evidence="4">
    <location>
        <begin position="328"/>
        <end position="490"/>
    </location>
</feature>
<keyword evidence="1" id="KW-0547">Nucleotide-binding</keyword>
<dbReference type="Proteomes" id="UP001168423">
    <property type="component" value="Unassembled WGS sequence"/>
</dbReference>
<keyword evidence="6" id="KW-1185">Reference proteome</keyword>
<evidence type="ECO:0000259" key="4">
    <source>
        <dbReference type="PROSITE" id="PS51206"/>
    </source>
</evidence>
<feature type="region of interest" description="Disordered" evidence="3">
    <location>
        <begin position="1"/>
        <end position="22"/>
    </location>
</feature>
<dbReference type="EMBL" id="VCYI01000008">
    <property type="protein sequence ID" value="MDN7012790.1"/>
    <property type="molecule type" value="Genomic_DNA"/>
</dbReference>
<proteinExistence type="predicted"/>
<dbReference type="InterPro" id="IPR004968">
    <property type="entry name" value="DNA_primase/NTPase_C"/>
</dbReference>
<dbReference type="PROSITE" id="PS51206">
    <property type="entry name" value="SF3_HELICASE_1"/>
    <property type="match status" value="1"/>
</dbReference>
<dbReference type="SUPFAM" id="SSF52540">
    <property type="entry name" value="P-loop containing nucleoside triphosphate hydrolases"/>
    <property type="match status" value="1"/>
</dbReference>
<evidence type="ECO:0000313" key="6">
    <source>
        <dbReference type="Proteomes" id="UP001168423"/>
    </source>
</evidence>
<evidence type="ECO:0000256" key="1">
    <source>
        <dbReference type="ARBA" id="ARBA00022741"/>
    </source>
</evidence>
<dbReference type="RefSeq" id="WP_301677379.1">
    <property type="nucleotide sequence ID" value="NZ_VCYI01000008.1"/>
</dbReference>
<evidence type="ECO:0000256" key="3">
    <source>
        <dbReference type="SAM" id="MobiDB-lite"/>
    </source>
</evidence>
<dbReference type="Pfam" id="PF03288">
    <property type="entry name" value="Pox_D5"/>
    <property type="match status" value="1"/>
</dbReference>
<dbReference type="InterPro" id="IPR014015">
    <property type="entry name" value="Helicase_SF3_DNA-vir"/>
</dbReference>
<dbReference type="InterPro" id="IPR027417">
    <property type="entry name" value="P-loop_NTPase"/>
</dbReference>
<comment type="caution">
    <text evidence="5">The sequence shown here is derived from an EMBL/GenBank/DDBJ whole genome shotgun (WGS) entry which is preliminary data.</text>
</comment>
<dbReference type="Pfam" id="PF19263">
    <property type="entry name" value="DUF5906"/>
    <property type="match status" value="1"/>
</dbReference>
<dbReference type="Gene3D" id="3.40.50.300">
    <property type="entry name" value="P-loop containing nucleotide triphosphate hydrolases"/>
    <property type="match status" value="1"/>
</dbReference>